<evidence type="ECO:0000313" key="3">
    <source>
        <dbReference type="EMBL" id="KKK75777.1"/>
    </source>
</evidence>
<protein>
    <recommendedName>
        <fullName evidence="2">RRM domain-containing protein</fullName>
    </recommendedName>
</protein>
<dbReference type="Gene3D" id="3.30.70.330">
    <property type="match status" value="1"/>
</dbReference>
<dbReference type="SMART" id="SM00360">
    <property type="entry name" value="RRM"/>
    <property type="match status" value="1"/>
</dbReference>
<reference evidence="3" key="1">
    <citation type="journal article" date="2015" name="Nature">
        <title>Complex archaea that bridge the gap between prokaryotes and eukaryotes.</title>
        <authorList>
            <person name="Spang A."/>
            <person name="Saw J.H."/>
            <person name="Jorgensen S.L."/>
            <person name="Zaremba-Niedzwiedzka K."/>
            <person name="Martijn J."/>
            <person name="Lind A.E."/>
            <person name="van Eijk R."/>
            <person name="Schleper C."/>
            <person name="Guy L."/>
            <person name="Ettema T.J."/>
        </authorList>
    </citation>
    <scope>NUCLEOTIDE SEQUENCE</scope>
</reference>
<dbReference type="InterPro" id="IPR048289">
    <property type="entry name" value="RRM2_NsCP33-like"/>
</dbReference>
<dbReference type="PANTHER" id="PTHR48027">
    <property type="entry name" value="HETEROGENEOUS NUCLEAR RIBONUCLEOPROTEIN 87F-RELATED"/>
    <property type="match status" value="1"/>
</dbReference>
<evidence type="ECO:0000259" key="2">
    <source>
        <dbReference type="PROSITE" id="PS50102"/>
    </source>
</evidence>
<organism evidence="3">
    <name type="scientific">marine sediment metagenome</name>
    <dbReference type="NCBI Taxonomy" id="412755"/>
    <lineage>
        <taxon>unclassified sequences</taxon>
        <taxon>metagenomes</taxon>
        <taxon>ecological metagenomes</taxon>
    </lineage>
</organism>
<accession>A0A0F8Y2Y4</accession>
<dbReference type="InterPro" id="IPR052462">
    <property type="entry name" value="SLIRP/GR-RBP-like"/>
</dbReference>
<comment type="caution">
    <text evidence="3">The sequence shown here is derived from an EMBL/GenBank/DDBJ whole genome shotgun (WGS) entry which is preliminary data.</text>
</comment>
<feature type="domain" description="RRM" evidence="2">
    <location>
        <begin position="1"/>
        <end position="79"/>
    </location>
</feature>
<keyword evidence="1" id="KW-0694">RNA-binding</keyword>
<sequence length="81" mass="8809">MNIYVGNLSYSTTDSSLEEAFAVHGTVERAKVIIDRNTGRSRGFGFIEMPNDEEAKAAIEAMNGSDMGGRALNVNEARPRT</sequence>
<dbReference type="PROSITE" id="PS50102">
    <property type="entry name" value="RRM"/>
    <property type="match status" value="1"/>
</dbReference>
<dbReference type="AlphaFoldDB" id="A0A0F8Y2Y4"/>
<dbReference type="Pfam" id="PF00076">
    <property type="entry name" value="RRM_1"/>
    <property type="match status" value="1"/>
</dbReference>
<dbReference type="InterPro" id="IPR000504">
    <property type="entry name" value="RRM_dom"/>
</dbReference>
<name>A0A0F8Y2Y4_9ZZZZ</name>
<dbReference type="SUPFAM" id="SSF54928">
    <property type="entry name" value="RNA-binding domain, RBD"/>
    <property type="match status" value="1"/>
</dbReference>
<dbReference type="CDD" id="cd21608">
    <property type="entry name" value="RRM2_NsCP33_like"/>
    <property type="match status" value="1"/>
</dbReference>
<proteinExistence type="predicted"/>
<dbReference type="InterPro" id="IPR035979">
    <property type="entry name" value="RBD_domain_sf"/>
</dbReference>
<evidence type="ECO:0000256" key="1">
    <source>
        <dbReference type="ARBA" id="ARBA00022884"/>
    </source>
</evidence>
<gene>
    <name evidence="3" type="ORF">LCGC14_2870300</name>
</gene>
<dbReference type="EMBL" id="LAZR01055705">
    <property type="protein sequence ID" value="KKK75777.1"/>
    <property type="molecule type" value="Genomic_DNA"/>
</dbReference>
<dbReference type="GO" id="GO:0003723">
    <property type="term" value="F:RNA binding"/>
    <property type="evidence" value="ECO:0007669"/>
    <property type="project" value="UniProtKB-KW"/>
</dbReference>
<dbReference type="InterPro" id="IPR012677">
    <property type="entry name" value="Nucleotide-bd_a/b_plait_sf"/>
</dbReference>